<accession>F8GXF3</accession>
<dbReference type="SUPFAM" id="SSF52540">
    <property type="entry name" value="P-loop containing nucleoside triphosphate hydrolases"/>
    <property type="match status" value="1"/>
</dbReference>
<dbReference type="AlphaFoldDB" id="F8GXF3"/>
<evidence type="ECO:0000256" key="1">
    <source>
        <dbReference type="ARBA" id="ARBA00022741"/>
    </source>
</evidence>
<sequence>MRCTKCGFDNPARGRFCEECGHVLGRTCLQCGHQSPATAKFCGACGAALPAPGSLLASGSVSANFVGAPVLYTPAHLAERILAERAAMEARGQEAGERKTITALFADMAESTAMIQDLDPEEARELIDPVVAIMMEAVHHYEGYVAKSLGDGILALFGAPIAHEDHPLRALYTALRMQEAMRRHGASIRLEKGIPLQVRVGIHTGEVVVRSIRKDDLHTDYDPVGHTIHIASRMEGMAAPSSVLVSDSTYKLADGYFHFKALGATNVKGIRTPLYVYQLLGLGTLRTRLQVSAYRGLAKFVGRERELECLHAALVSTNARHGRIIGVAGEAGVGKSRLFHEFKARSQQGCLVLETFSVSHGKAFPYLPLIDLLKNYFQIVTSDDERLYREKVTGRLLRLDRALEDQLPYLLDLLGIREPSSTVPMMDPRLRRQRTFEAVIRLLVRESQNQPVLLLFEDLQWLDSETEAFIDALVEHVPGSRILLLFNYRQDYTHDWECLPCYLQLHLDPLGQTDAQGLLTTLLGDQPGLGPLKELISAKTEGNPFFMEEVVRTLAEEGIILGEPGSYRIQTAPVSLHIPTTVQGVIASRIDRLPQAQKELLQTLAIIGKDFSLSLVRCVAALPEQKLPPLLDHLQRSDFIFERPAFPEVEYAFKHALIQEVAANSLLLSQRIKLHERTAEAIESLFPGRLDDYVNELAHHYSKSGNASKAIQYLHLAGEQALQQCAQREGIRHLGTALELLRALPDTPERTREEIRLLLTLGPAWIAARGHGSTEVEETYTHALALCERDGGMPEQFSAQSGLWSHFLLRAELERALALAERLLGLAQNTNDVERLAEAHRALGVTLLRLGRIGLARHHMEQALTLHRPGRQSYDHLLRLIRNPGVHIRSTLSWILWYLGLPDQSRNRCEEALELAKAASDPFGLALSLIFAAELYQRRDEVQKSLEYADAAIAVSSERGFPLYGAWGTILRGWALARLGKREEGIVQMRSGLRAHRATKSALGRPSLLGLLADAYGSAGKFESADRVLGHALALTECTGERFDRAALLRRRAELLLMTGRGVVSIAAAHNEAESCLSRAVALAREQGARSVELQCALSLARLWDLQGKRDAARDLLAEVHGTFAEGFDTRDWLDAKALLREWSCMRRPQPDG</sequence>
<dbReference type="PROSITE" id="PS50125">
    <property type="entry name" value="GUANYLATE_CYCLASE_2"/>
    <property type="match status" value="1"/>
</dbReference>
<organism evidence="4 5">
    <name type="scientific">Cupriavidus necator (strain ATCC 43291 / DSM 13513 / CCUG 52238 / LMG 8453 / N-1)</name>
    <name type="common">Ralstonia eutropha</name>
    <dbReference type="NCBI Taxonomy" id="1042878"/>
    <lineage>
        <taxon>Bacteria</taxon>
        <taxon>Pseudomonadati</taxon>
        <taxon>Pseudomonadota</taxon>
        <taxon>Betaproteobacteria</taxon>
        <taxon>Burkholderiales</taxon>
        <taxon>Burkholderiaceae</taxon>
        <taxon>Cupriavidus</taxon>
    </lineage>
</organism>
<dbReference type="Proteomes" id="UP000006798">
    <property type="component" value="Plasmid pBB1"/>
</dbReference>
<proteinExistence type="predicted"/>
<dbReference type="InterPro" id="IPR011990">
    <property type="entry name" value="TPR-like_helical_dom_sf"/>
</dbReference>
<dbReference type="Pfam" id="PF12773">
    <property type="entry name" value="DZR"/>
    <property type="match status" value="1"/>
</dbReference>
<keyword evidence="2" id="KW-0067">ATP-binding</keyword>
<name>F8GXF3_CUPNN</name>
<dbReference type="InterPro" id="IPR041664">
    <property type="entry name" value="AAA_16"/>
</dbReference>
<dbReference type="Gene3D" id="3.40.50.300">
    <property type="entry name" value="P-loop containing nucleotide triphosphate hydrolases"/>
    <property type="match status" value="1"/>
</dbReference>
<dbReference type="KEGG" id="cnc:CNE_BB1p06030"/>
<dbReference type="InterPro" id="IPR027417">
    <property type="entry name" value="P-loop_NTPase"/>
</dbReference>
<dbReference type="InterPro" id="IPR025874">
    <property type="entry name" value="DZR"/>
</dbReference>
<dbReference type="HOGENOM" id="CLU_004435_3_1_4"/>
<protein>
    <submittedName>
        <fullName evidence="4">Adenylate/guanylate cyclase</fullName>
    </submittedName>
</protein>
<dbReference type="PANTHER" id="PTHR16305:SF28">
    <property type="entry name" value="GUANYLATE CYCLASE DOMAIN-CONTAINING PROTEIN"/>
    <property type="match status" value="1"/>
</dbReference>
<dbReference type="SUPFAM" id="SSF48452">
    <property type="entry name" value="TPR-like"/>
    <property type="match status" value="2"/>
</dbReference>
<evidence type="ECO:0000313" key="5">
    <source>
        <dbReference type="Proteomes" id="UP000006798"/>
    </source>
</evidence>
<dbReference type="SMART" id="SM00044">
    <property type="entry name" value="CYCc"/>
    <property type="match status" value="1"/>
</dbReference>
<dbReference type="RefSeq" id="WP_013959074.1">
    <property type="nucleotide sequence ID" value="NC_015727.1"/>
</dbReference>
<evidence type="ECO:0000259" key="3">
    <source>
        <dbReference type="PROSITE" id="PS50125"/>
    </source>
</evidence>
<dbReference type="InterPro" id="IPR029787">
    <property type="entry name" value="Nucleotide_cyclase"/>
</dbReference>
<gene>
    <name evidence="4" type="ordered locus">CNE_BB1p06030</name>
</gene>
<reference evidence="4 5" key="1">
    <citation type="journal article" date="2011" name="J. Bacteriol.">
        <title>Complete genome sequence of the type strain Cupriavidus necator N-1.</title>
        <authorList>
            <person name="Poehlein A."/>
            <person name="Kusian B."/>
            <person name="Friedrich B."/>
            <person name="Daniel R."/>
            <person name="Bowien B."/>
        </authorList>
    </citation>
    <scope>NUCLEOTIDE SEQUENCE [LARGE SCALE GENOMIC DNA]</scope>
    <source>
        <strain evidence="5">ATCC 43291 / DSM 13513 / CCUG 52238 / LMG 8453 / N-1</strain>
        <plasmid evidence="4 5">pBB1</plasmid>
    </source>
</reference>
<keyword evidence="4" id="KW-0614">Plasmid</keyword>
<dbReference type="EMBL" id="CP002879">
    <property type="protein sequence ID" value="AEI82023.1"/>
    <property type="molecule type" value="Genomic_DNA"/>
</dbReference>
<dbReference type="Gene3D" id="1.25.40.10">
    <property type="entry name" value="Tetratricopeptide repeat domain"/>
    <property type="match status" value="2"/>
</dbReference>
<keyword evidence="1" id="KW-0547">Nucleotide-binding</keyword>
<geneLocation type="plasmid" evidence="4 5">
    <name>pBB1</name>
</geneLocation>
<dbReference type="GeneID" id="34312588"/>
<dbReference type="Pfam" id="PF00211">
    <property type="entry name" value="Guanylate_cyc"/>
    <property type="match status" value="1"/>
</dbReference>
<dbReference type="PANTHER" id="PTHR16305">
    <property type="entry name" value="TESTICULAR SOLUBLE ADENYLYL CYCLASE"/>
    <property type="match status" value="1"/>
</dbReference>
<dbReference type="GO" id="GO:0005524">
    <property type="term" value="F:ATP binding"/>
    <property type="evidence" value="ECO:0007669"/>
    <property type="project" value="UniProtKB-KW"/>
</dbReference>
<dbReference type="Pfam" id="PF13191">
    <property type="entry name" value="AAA_16"/>
    <property type="match status" value="1"/>
</dbReference>
<dbReference type="GO" id="GO:0009190">
    <property type="term" value="P:cyclic nucleotide biosynthetic process"/>
    <property type="evidence" value="ECO:0007669"/>
    <property type="project" value="InterPro"/>
</dbReference>
<evidence type="ECO:0000256" key="2">
    <source>
        <dbReference type="ARBA" id="ARBA00022840"/>
    </source>
</evidence>
<dbReference type="GO" id="GO:0004016">
    <property type="term" value="F:adenylate cyclase activity"/>
    <property type="evidence" value="ECO:0007669"/>
    <property type="project" value="UniProtKB-ARBA"/>
</dbReference>
<dbReference type="GO" id="GO:0035556">
    <property type="term" value="P:intracellular signal transduction"/>
    <property type="evidence" value="ECO:0007669"/>
    <property type="project" value="InterPro"/>
</dbReference>
<dbReference type="SUPFAM" id="SSF55073">
    <property type="entry name" value="Nucleotide cyclase"/>
    <property type="match status" value="1"/>
</dbReference>
<dbReference type="CDD" id="cd07302">
    <property type="entry name" value="CHD"/>
    <property type="match status" value="1"/>
</dbReference>
<dbReference type="InterPro" id="IPR001054">
    <property type="entry name" value="A/G_cyclase"/>
</dbReference>
<feature type="domain" description="Guanylate cyclase" evidence="3">
    <location>
        <begin position="102"/>
        <end position="235"/>
    </location>
</feature>
<dbReference type="GO" id="GO:0005737">
    <property type="term" value="C:cytoplasm"/>
    <property type="evidence" value="ECO:0007669"/>
    <property type="project" value="TreeGrafter"/>
</dbReference>
<dbReference type="Gene3D" id="3.30.70.1230">
    <property type="entry name" value="Nucleotide cyclase"/>
    <property type="match status" value="1"/>
</dbReference>
<evidence type="ECO:0000313" key="4">
    <source>
        <dbReference type="EMBL" id="AEI82023.1"/>
    </source>
</evidence>